<evidence type="ECO:0000256" key="3">
    <source>
        <dbReference type="ARBA" id="ARBA00023274"/>
    </source>
</evidence>
<evidence type="ECO:0000313" key="4">
    <source>
        <dbReference type="EMBL" id="KAF3144661.1"/>
    </source>
</evidence>
<comment type="caution">
    <text evidence="4">The sequence shown here is derived from an EMBL/GenBank/DDBJ whole genome shotgun (WGS) entry which is preliminary data.</text>
</comment>
<dbReference type="Gene3D" id="2.20.25.30">
    <property type="match status" value="1"/>
</dbReference>
<dbReference type="EMBL" id="WIQZ01000006">
    <property type="protein sequence ID" value="KAF3144661.1"/>
    <property type="molecule type" value="Genomic_DNA"/>
</dbReference>
<proteinExistence type="inferred from homology"/>
<dbReference type="NCBIfam" id="NF003058">
    <property type="entry name" value="PRK03976.1"/>
    <property type="match status" value="1"/>
</dbReference>
<comment type="similarity">
    <text evidence="1">Belongs to the eukaryotic ribosomal protein eL43 family.</text>
</comment>
<dbReference type="PANTHER" id="PTHR48129:SF1">
    <property type="entry name" value="LARGE RIBOSOMAL SUBUNIT PROTEIN EL43"/>
    <property type="match status" value="1"/>
</dbReference>
<dbReference type="AlphaFoldDB" id="A0A7C8JWI2"/>
<evidence type="ECO:0000256" key="2">
    <source>
        <dbReference type="ARBA" id="ARBA00022980"/>
    </source>
</evidence>
<evidence type="ECO:0000313" key="5">
    <source>
        <dbReference type="Proteomes" id="UP000480548"/>
    </source>
</evidence>
<dbReference type="GO" id="GO:0003735">
    <property type="term" value="F:structural constituent of ribosome"/>
    <property type="evidence" value="ECO:0007669"/>
    <property type="project" value="InterPro"/>
</dbReference>
<protein>
    <submittedName>
        <fullName evidence="4">60S ribosomal protein L43</fullName>
    </submittedName>
</protein>
<dbReference type="InterPro" id="IPR002674">
    <property type="entry name" value="Ribosomal_eL43"/>
</dbReference>
<dbReference type="NCBIfam" id="TIGR00280">
    <property type="entry name" value="eL43_euk_arch"/>
    <property type="match status" value="1"/>
</dbReference>
<keyword evidence="2 4" id="KW-0689">Ribosomal protein</keyword>
<dbReference type="InterPro" id="IPR050522">
    <property type="entry name" value="Ribosomal_protein_eL43"/>
</dbReference>
<accession>A0A7C8JWI2</accession>
<evidence type="ECO:0000256" key="1">
    <source>
        <dbReference type="ARBA" id="ARBA00008672"/>
    </source>
</evidence>
<keyword evidence="3" id="KW-0687">Ribonucleoprotein</keyword>
<sequence length="163" mass="17959">MKAATEEEYLALVKESLADEGRSRWTISTWVKEKLQDEGKYLGLIHDKRIKAVLRQGIESGDLVRPNGPLGYIYLSTEVGATGKYGVRYGASLRKQVKKMEISQHSKYTCAFCGKTTVKRTAVGIWDCKGCGKKLAGGAYLLSTPAAAASRSTIRRLREIAEV</sequence>
<organism evidence="4 5">
    <name type="scientific">Orbilia oligospora</name>
    <name type="common">Nematode-trapping fungus</name>
    <name type="synonym">Arthrobotrys oligospora</name>
    <dbReference type="NCBI Taxonomy" id="2813651"/>
    <lineage>
        <taxon>Eukaryota</taxon>
        <taxon>Fungi</taxon>
        <taxon>Dikarya</taxon>
        <taxon>Ascomycota</taxon>
        <taxon>Pezizomycotina</taxon>
        <taxon>Orbiliomycetes</taxon>
        <taxon>Orbiliales</taxon>
        <taxon>Orbiliaceae</taxon>
        <taxon>Orbilia</taxon>
    </lineage>
</organism>
<reference evidence="4 5" key="1">
    <citation type="submission" date="2019-06" db="EMBL/GenBank/DDBJ databases">
        <authorList>
            <person name="Palmer J.M."/>
        </authorList>
    </citation>
    <scope>NUCLEOTIDE SEQUENCE [LARGE SCALE GENOMIC DNA]</scope>
    <source>
        <strain evidence="4 5">TWF703</strain>
    </source>
</reference>
<gene>
    <name evidence="4" type="primary">RPL43</name>
    <name evidence="4" type="ORF">TWF703_008647</name>
</gene>
<dbReference type="Proteomes" id="UP000480548">
    <property type="component" value="Unassembled WGS sequence"/>
</dbReference>
<dbReference type="GO" id="GO:1990904">
    <property type="term" value="C:ribonucleoprotein complex"/>
    <property type="evidence" value="ECO:0007669"/>
    <property type="project" value="UniProtKB-KW"/>
</dbReference>
<dbReference type="GO" id="GO:0006412">
    <property type="term" value="P:translation"/>
    <property type="evidence" value="ECO:0007669"/>
    <property type="project" value="InterPro"/>
</dbReference>
<dbReference type="Pfam" id="PF01780">
    <property type="entry name" value="Ribosomal_L37ae"/>
    <property type="match status" value="1"/>
</dbReference>
<dbReference type="InterPro" id="IPR011332">
    <property type="entry name" value="Ribosomal_zn-bd"/>
</dbReference>
<dbReference type="HAMAP" id="MF_00327">
    <property type="entry name" value="Ribosomal_eL43"/>
    <property type="match status" value="1"/>
</dbReference>
<dbReference type="InterPro" id="IPR011331">
    <property type="entry name" value="Ribosomal_eL37/eL43"/>
</dbReference>
<dbReference type="GO" id="GO:0005840">
    <property type="term" value="C:ribosome"/>
    <property type="evidence" value="ECO:0007669"/>
    <property type="project" value="UniProtKB-KW"/>
</dbReference>
<name>A0A7C8JWI2_ORBOL</name>
<dbReference type="PANTHER" id="PTHR48129">
    <property type="entry name" value="60S RIBOSOMAL PROTEIN L37A"/>
    <property type="match status" value="1"/>
</dbReference>
<dbReference type="SUPFAM" id="SSF57829">
    <property type="entry name" value="Zn-binding ribosomal proteins"/>
    <property type="match status" value="1"/>
</dbReference>